<comment type="similarity">
    <text evidence="2 5">Belongs to the glycosyl hydrolase 43 family.</text>
</comment>
<dbReference type="PANTHER" id="PTHR43301:SF3">
    <property type="entry name" value="ARABINAN ENDO-1,5-ALPHA-L-ARABINOSIDASE A-RELATED"/>
    <property type="match status" value="1"/>
</dbReference>
<dbReference type="InterPro" id="IPR006710">
    <property type="entry name" value="Glyco_hydro_43"/>
</dbReference>
<accession>A0ABW5HW17</accession>
<comment type="caution">
    <text evidence="8">The sequence shown here is derived from an EMBL/GenBank/DDBJ whole genome shotgun (WGS) entry which is preliminary data.</text>
</comment>
<reference evidence="9" key="1">
    <citation type="journal article" date="2019" name="Int. J. Syst. Evol. Microbiol.">
        <title>The Global Catalogue of Microorganisms (GCM) 10K type strain sequencing project: providing services to taxonomists for standard genome sequencing and annotation.</title>
        <authorList>
            <consortium name="The Broad Institute Genomics Platform"/>
            <consortium name="The Broad Institute Genome Sequencing Center for Infectious Disease"/>
            <person name="Wu L."/>
            <person name="Ma J."/>
        </authorList>
    </citation>
    <scope>NUCLEOTIDE SEQUENCE [LARGE SCALE GENOMIC DNA]</scope>
    <source>
        <strain evidence="9">CGMCC 4.7638</strain>
    </source>
</reference>
<feature type="region of interest" description="Disordered" evidence="6">
    <location>
        <begin position="297"/>
        <end position="335"/>
    </location>
</feature>
<evidence type="ECO:0000256" key="1">
    <source>
        <dbReference type="ARBA" id="ARBA00004834"/>
    </source>
</evidence>
<dbReference type="EMBL" id="JBHUKQ010000010">
    <property type="protein sequence ID" value="MFD2481218.1"/>
    <property type="molecule type" value="Genomic_DNA"/>
</dbReference>
<evidence type="ECO:0000313" key="8">
    <source>
        <dbReference type="EMBL" id="MFD2481218.1"/>
    </source>
</evidence>
<evidence type="ECO:0000256" key="6">
    <source>
        <dbReference type="SAM" id="MobiDB-lite"/>
    </source>
</evidence>
<evidence type="ECO:0000256" key="5">
    <source>
        <dbReference type="RuleBase" id="RU361187"/>
    </source>
</evidence>
<evidence type="ECO:0000313" key="9">
    <source>
        <dbReference type="Proteomes" id="UP001597542"/>
    </source>
</evidence>
<dbReference type="Pfam" id="PF04616">
    <property type="entry name" value="Glyco_hydro_43"/>
    <property type="match status" value="1"/>
</dbReference>
<keyword evidence="9" id="KW-1185">Reference proteome</keyword>
<comment type="pathway">
    <text evidence="1">Glycan metabolism; L-arabinan degradation.</text>
</comment>
<evidence type="ECO:0000256" key="7">
    <source>
        <dbReference type="SAM" id="SignalP"/>
    </source>
</evidence>
<evidence type="ECO:0000256" key="3">
    <source>
        <dbReference type="ARBA" id="ARBA00022801"/>
    </source>
</evidence>
<organism evidence="8 9">
    <name type="scientific">Amycolatopsis albidoflavus</name>
    <dbReference type="NCBI Taxonomy" id="102226"/>
    <lineage>
        <taxon>Bacteria</taxon>
        <taxon>Bacillati</taxon>
        <taxon>Actinomycetota</taxon>
        <taxon>Actinomycetes</taxon>
        <taxon>Pseudonocardiales</taxon>
        <taxon>Pseudonocardiaceae</taxon>
        <taxon>Amycolatopsis</taxon>
    </lineage>
</organism>
<dbReference type="PANTHER" id="PTHR43301">
    <property type="entry name" value="ARABINAN ENDO-1,5-ALPHA-L-ARABINOSIDASE"/>
    <property type="match status" value="1"/>
</dbReference>
<protein>
    <submittedName>
        <fullName evidence="8">Glycoside hydrolase family 43 protein</fullName>
    </submittedName>
</protein>
<dbReference type="SUPFAM" id="SSF75005">
    <property type="entry name" value="Arabinanase/levansucrase/invertase"/>
    <property type="match status" value="1"/>
</dbReference>
<dbReference type="Gene3D" id="2.115.10.20">
    <property type="entry name" value="Glycosyl hydrolase domain, family 43"/>
    <property type="match status" value="1"/>
</dbReference>
<dbReference type="CDD" id="cd08999">
    <property type="entry name" value="GH43_ABN-like"/>
    <property type="match status" value="1"/>
</dbReference>
<feature type="chain" id="PRO_5046087417" evidence="7">
    <location>
        <begin position="27"/>
        <end position="383"/>
    </location>
</feature>
<dbReference type="GO" id="GO:0016787">
    <property type="term" value="F:hydrolase activity"/>
    <property type="evidence" value="ECO:0007669"/>
    <property type="project" value="UniProtKB-KW"/>
</dbReference>
<gene>
    <name evidence="8" type="ORF">ACFSUT_13115</name>
</gene>
<keyword evidence="4 5" id="KW-0326">Glycosidase</keyword>
<keyword evidence="3 5" id="KW-0378">Hydrolase</keyword>
<proteinExistence type="inferred from homology"/>
<feature type="signal peptide" evidence="7">
    <location>
        <begin position="1"/>
        <end position="26"/>
    </location>
</feature>
<dbReference type="Proteomes" id="UP001597542">
    <property type="component" value="Unassembled WGS sequence"/>
</dbReference>
<dbReference type="RefSeq" id="WP_344274427.1">
    <property type="nucleotide sequence ID" value="NZ_BAAAHV010000011.1"/>
</dbReference>
<dbReference type="InterPro" id="IPR050727">
    <property type="entry name" value="GH43_arabinanases"/>
</dbReference>
<evidence type="ECO:0000256" key="4">
    <source>
        <dbReference type="ARBA" id="ARBA00023295"/>
    </source>
</evidence>
<evidence type="ECO:0000256" key="2">
    <source>
        <dbReference type="ARBA" id="ARBA00009865"/>
    </source>
</evidence>
<sequence>MKLFPCLAATSLLAATALGIAGETAAAGPKADTGKLKIEEDFADPGVARGDDGLFYAFSTQSDVPATALAHVPVARSATANPTGAWQSLHTGSGARVDALPNTGAWTMASDPLLWAPDVSLRPAGGYLMLYAAVPAAGGGHCLGTAAADRLGPDVRFDPAPEALLCGPQGPDGKTRGIIDPAVFVDTDGARYIVYKVEPFRDGDRSHWLPSEILLRKYVDRGPQGLEWDGDPTTILTASLDDPEDGQLEAPQLVRHGAHYVLFYSAAWYNNPSYYTGYATSTRLTEGYRKSDTKLLTSDVQQRATTPRGPRGVRHQDERPYDGCVPGNADQLSGPGGATVFGDGASDYIAYHGIWSCTGGDLATRAMYVDRLSWTADDVPYIG</sequence>
<keyword evidence="7" id="KW-0732">Signal</keyword>
<name>A0ABW5HW17_9PSEU</name>
<dbReference type="InterPro" id="IPR023296">
    <property type="entry name" value="Glyco_hydro_beta-prop_sf"/>
</dbReference>